<dbReference type="GO" id="GO:0016757">
    <property type="term" value="F:glycosyltransferase activity"/>
    <property type="evidence" value="ECO:0007669"/>
    <property type="project" value="InterPro"/>
</dbReference>
<dbReference type="GO" id="GO:0009103">
    <property type="term" value="P:lipopolysaccharide biosynthetic process"/>
    <property type="evidence" value="ECO:0007669"/>
    <property type="project" value="TreeGrafter"/>
</dbReference>
<proteinExistence type="predicted"/>
<evidence type="ECO:0000259" key="2">
    <source>
        <dbReference type="Pfam" id="PF00534"/>
    </source>
</evidence>
<evidence type="ECO:0000313" key="4">
    <source>
        <dbReference type="EMBL" id="OGE72228.1"/>
    </source>
</evidence>
<dbReference type="EMBL" id="MFDV01000010">
    <property type="protein sequence ID" value="OGE72228.1"/>
    <property type="molecule type" value="Genomic_DNA"/>
</dbReference>
<accession>A0A1F5N3N2</accession>
<dbReference type="Pfam" id="PF00534">
    <property type="entry name" value="Glycos_transf_1"/>
    <property type="match status" value="1"/>
</dbReference>
<comment type="caution">
    <text evidence="4">The sequence shown here is derived from an EMBL/GenBank/DDBJ whole genome shotgun (WGS) entry which is preliminary data.</text>
</comment>
<feature type="domain" description="Glycosyltransferase subfamily 4-like N-terminal" evidence="3">
    <location>
        <begin position="17"/>
        <end position="174"/>
    </location>
</feature>
<reference evidence="4 5" key="1">
    <citation type="journal article" date="2016" name="Nat. Commun.">
        <title>Thousands of microbial genomes shed light on interconnected biogeochemical processes in an aquifer system.</title>
        <authorList>
            <person name="Anantharaman K."/>
            <person name="Brown C.T."/>
            <person name="Hug L.A."/>
            <person name="Sharon I."/>
            <person name="Castelle C.J."/>
            <person name="Probst A.J."/>
            <person name="Thomas B.C."/>
            <person name="Singh A."/>
            <person name="Wilkins M.J."/>
            <person name="Karaoz U."/>
            <person name="Brodie E.L."/>
            <person name="Williams K.H."/>
            <person name="Hubbard S.S."/>
            <person name="Banfield J.F."/>
        </authorList>
    </citation>
    <scope>NUCLEOTIDE SEQUENCE [LARGE SCALE GENOMIC DNA]</scope>
</reference>
<dbReference type="SUPFAM" id="SSF53756">
    <property type="entry name" value="UDP-Glycosyltransferase/glycogen phosphorylase"/>
    <property type="match status" value="1"/>
</dbReference>
<protein>
    <recommendedName>
        <fullName evidence="6">Glycosyl transferase family 1 domain-containing protein</fullName>
    </recommendedName>
</protein>
<gene>
    <name evidence="4" type="ORF">A3H40_02510</name>
</gene>
<dbReference type="InterPro" id="IPR028098">
    <property type="entry name" value="Glyco_trans_4-like_N"/>
</dbReference>
<organism evidence="4 5">
    <name type="scientific">Candidatus Daviesbacteria bacterium RIFCSPLOWO2_02_FULL_38_15</name>
    <dbReference type="NCBI Taxonomy" id="1797794"/>
    <lineage>
        <taxon>Bacteria</taxon>
        <taxon>Candidatus Daviesiibacteriota</taxon>
    </lineage>
</organism>
<dbReference type="Proteomes" id="UP000177057">
    <property type="component" value="Unassembled WGS sequence"/>
</dbReference>
<dbReference type="PANTHER" id="PTHR46401:SF2">
    <property type="entry name" value="GLYCOSYLTRANSFERASE WBBK-RELATED"/>
    <property type="match status" value="1"/>
</dbReference>
<feature type="domain" description="Glycosyl transferase family 1" evidence="2">
    <location>
        <begin position="203"/>
        <end position="367"/>
    </location>
</feature>
<evidence type="ECO:0000256" key="1">
    <source>
        <dbReference type="ARBA" id="ARBA00022679"/>
    </source>
</evidence>
<dbReference type="InterPro" id="IPR001296">
    <property type="entry name" value="Glyco_trans_1"/>
</dbReference>
<dbReference type="PANTHER" id="PTHR46401">
    <property type="entry name" value="GLYCOSYLTRANSFERASE WBBK-RELATED"/>
    <property type="match status" value="1"/>
</dbReference>
<dbReference type="Gene3D" id="3.40.50.2000">
    <property type="entry name" value="Glycogen Phosphorylase B"/>
    <property type="match status" value="2"/>
</dbReference>
<evidence type="ECO:0000259" key="3">
    <source>
        <dbReference type="Pfam" id="PF13439"/>
    </source>
</evidence>
<keyword evidence="1" id="KW-0808">Transferase</keyword>
<dbReference type="CDD" id="cd03809">
    <property type="entry name" value="GT4_MtfB-like"/>
    <property type="match status" value="1"/>
</dbReference>
<evidence type="ECO:0000313" key="5">
    <source>
        <dbReference type="Proteomes" id="UP000177057"/>
    </source>
</evidence>
<name>A0A1F5N3N2_9BACT</name>
<sequence length="388" mass="44255">MKIAIDGYEANVKQRLGSSQVAFELLKNLEQIDRVNEYTILLPSPPLEDLPEARTGFKYKVLKPKRLWTQIALPLYLYTSKTKPDLFFSPTHYLPRFAPSKVKKVVTIFDLSFLHFPEMFIKDDLWKLRNWTKLSIKTADRIITISNFSKQDIIEQYGIDESKITVAYPGYDEDKFKVQSSRLARFAKRASRAKRAKFKVEEAKRKYKSGDNYIIYIGTLQPRKNLLRLINVVAKIEGLNLVVVGKSSGEGREGWMYKDILEQPKLLGIEDRVIFTGFVEVEELQLLLSGSLALIQPSLWEGFGIPVVEAMACGVSVLASDVSSLPEVIGEAGLLFDPYSEDQMEQAIRLIANDKKLRLRLAKLGTKQAEKFSYEKMARTVLKVFEAL</sequence>
<dbReference type="Pfam" id="PF13439">
    <property type="entry name" value="Glyco_transf_4"/>
    <property type="match status" value="1"/>
</dbReference>
<dbReference type="AlphaFoldDB" id="A0A1F5N3N2"/>
<evidence type="ECO:0008006" key="6">
    <source>
        <dbReference type="Google" id="ProtNLM"/>
    </source>
</evidence>
<dbReference type="STRING" id="1797794.A3H40_02510"/>